<keyword evidence="3" id="KW-1185">Reference proteome</keyword>
<gene>
    <name evidence="2" type="primary">ABI1_4</name>
    <name evidence="2" type="ORF">CHARACLAT_030683</name>
</gene>
<accession>A0ABU7EFL1</accession>
<feature type="compositionally biased region" description="Polar residues" evidence="1">
    <location>
        <begin position="92"/>
        <end position="108"/>
    </location>
</feature>
<feature type="region of interest" description="Disordered" evidence="1">
    <location>
        <begin position="30"/>
        <end position="134"/>
    </location>
</feature>
<dbReference type="Proteomes" id="UP001352852">
    <property type="component" value="Unassembled WGS sequence"/>
</dbReference>
<protein>
    <submittedName>
        <fullName evidence="2">Abl interactor 1</fullName>
    </submittedName>
</protein>
<feature type="compositionally biased region" description="Basic and acidic residues" evidence="1">
    <location>
        <begin position="114"/>
        <end position="134"/>
    </location>
</feature>
<proteinExistence type="predicted"/>
<reference evidence="2 3" key="1">
    <citation type="submission" date="2021-06" db="EMBL/GenBank/DDBJ databases">
        <authorList>
            <person name="Palmer J.M."/>
        </authorList>
    </citation>
    <scope>NUCLEOTIDE SEQUENCE [LARGE SCALE GENOMIC DNA]</scope>
    <source>
        <strain evidence="2 3">CL_MEX2019</strain>
        <tissue evidence="2">Muscle</tissue>
    </source>
</reference>
<evidence type="ECO:0000313" key="2">
    <source>
        <dbReference type="EMBL" id="MED6285580.1"/>
    </source>
</evidence>
<feature type="compositionally biased region" description="Polar residues" evidence="1">
    <location>
        <begin position="30"/>
        <end position="44"/>
    </location>
</feature>
<evidence type="ECO:0000313" key="3">
    <source>
        <dbReference type="Proteomes" id="UP001352852"/>
    </source>
</evidence>
<evidence type="ECO:0000256" key="1">
    <source>
        <dbReference type="SAM" id="MobiDB-lite"/>
    </source>
</evidence>
<comment type="caution">
    <text evidence="2">The sequence shown here is derived from an EMBL/GenBank/DDBJ whole genome shotgun (WGS) entry which is preliminary data.</text>
</comment>
<name>A0ABU7EFL1_9TELE</name>
<sequence length="134" mass="14972">MLTCPLSLSVSVFAHIFSFHAKWLKAKQHGNNQAVRAGTLSRTNPPTQKPPSPPMSMRGTLGRNTPYKTLEPVKPPTVPNDYMTSPARLGSQHGQQNSPGRTASLNQRQRTHRYMREGWIKGDEPQKDVCQDPL</sequence>
<organism evidence="2 3">
    <name type="scientific">Characodon lateralis</name>
    <dbReference type="NCBI Taxonomy" id="208331"/>
    <lineage>
        <taxon>Eukaryota</taxon>
        <taxon>Metazoa</taxon>
        <taxon>Chordata</taxon>
        <taxon>Craniata</taxon>
        <taxon>Vertebrata</taxon>
        <taxon>Euteleostomi</taxon>
        <taxon>Actinopterygii</taxon>
        <taxon>Neopterygii</taxon>
        <taxon>Teleostei</taxon>
        <taxon>Neoteleostei</taxon>
        <taxon>Acanthomorphata</taxon>
        <taxon>Ovalentaria</taxon>
        <taxon>Atherinomorphae</taxon>
        <taxon>Cyprinodontiformes</taxon>
        <taxon>Goodeidae</taxon>
        <taxon>Characodon</taxon>
    </lineage>
</organism>
<dbReference type="EMBL" id="JAHUTJ010053868">
    <property type="protein sequence ID" value="MED6285580.1"/>
    <property type="molecule type" value="Genomic_DNA"/>
</dbReference>